<dbReference type="GO" id="GO:0016042">
    <property type="term" value="P:lipid catabolic process"/>
    <property type="evidence" value="ECO:0007669"/>
    <property type="project" value="UniProtKB-KW"/>
</dbReference>
<evidence type="ECO:0000256" key="3">
    <source>
        <dbReference type="ARBA" id="ARBA00022963"/>
    </source>
</evidence>
<dbReference type="SUPFAM" id="SSF53474">
    <property type="entry name" value="alpha/beta-Hydrolases"/>
    <property type="match status" value="1"/>
</dbReference>
<dbReference type="EC" id="3.1.1.47" evidence="1"/>
<evidence type="ECO:0000256" key="4">
    <source>
        <dbReference type="ARBA" id="ARBA00023098"/>
    </source>
</evidence>
<evidence type="ECO:0000256" key="2">
    <source>
        <dbReference type="ARBA" id="ARBA00022801"/>
    </source>
</evidence>
<proteinExistence type="predicted"/>
<dbReference type="RefSeq" id="XP_013257475.1">
    <property type="nucleotide sequence ID" value="XM_013402021.1"/>
</dbReference>
<dbReference type="PANTHER" id="PTHR10272">
    <property type="entry name" value="PLATELET-ACTIVATING FACTOR ACETYLHYDROLASE"/>
    <property type="match status" value="1"/>
</dbReference>
<organism evidence="5 6">
    <name type="scientific">Exophiala aquamarina CBS 119918</name>
    <dbReference type="NCBI Taxonomy" id="1182545"/>
    <lineage>
        <taxon>Eukaryota</taxon>
        <taxon>Fungi</taxon>
        <taxon>Dikarya</taxon>
        <taxon>Ascomycota</taxon>
        <taxon>Pezizomycotina</taxon>
        <taxon>Eurotiomycetes</taxon>
        <taxon>Chaetothyriomycetidae</taxon>
        <taxon>Chaetothyriales</taxon>
        <taxon>Herpotrichiellaceae</taxon>
        <taxon>Exophiala</taxon>
    </lineage>
</organism>
<gene>
    <name evidence="5" type="ORF">A1O9_09328</name>
</gene>
<dbReference type="VEuPathDB" id="FungiDB:A1O9_09328"/>
<dbReference type="PANTHER" id="PTHR10272:SF7">
    <property type="entry name" value="PHOSPHOLIPASE-RELATED"/>
    <property type="match status" value="1"/>
</dbReference>
<dbReference type="STRING" id="1182545.A0A072PH90"/>
<dbReference type="AlphaFoldDB" id="A0A072PH90"/>
<dbReference type="InterPro" id="IPR029058">
    <property type="entry name" value="AB_hydrolase_fold"/>
</dbReference>
<keyword evidence="3" id="KW-0442">Lipid degradation</keyword>
<keyword evidence="2" id="KW-0378">Hydrolase</keyword>
<dbReference type="Proteomes" id="UP000027920">
    <property type="component" value="Unassembled WGS sequence"/>
</dbReference>
<accession>A0A072PH90</accession>
<dbReference type="Gene3D" id="3.40.50.1820">
    <property type="entry name" value="alpha/beta hydrolase"/>
    <property type="match status" value="1"/>
</dbReference>
<dbReference type="GO" id="GO:0003847">
    <property type="term" value="F:1-alkyl-2-acetylglycerophosphocholine esterase activity"/>
    <property type="evidence" value="ECO:0007669"/>
    <property type="project" value="UniProtKB-EC"/>
</dbReference>
<keyword evidence="6" id="KW-1185">Reference proteome</keyword>
<evidence type="ECO:0000313" key="6">
    <source>
        <dbReference type="Proteomes" id="UP000027920"/>
    </source>
</evidence>
<sequence>MLSFLNPLPRLPEYTGPEKVGTAEYELSLSSLGFECIPEQLPASTIKFRIFYPARLSADAAFGVPWLPQPQTAHLGAYLRMARLEPWLSKILLSVPFYLRSTMMPAYKNAALQCEDGPLPVLIFSHGLVGGMNSHSALLGELASRGIFCVAIDHRDGSGVLSLARREGSKVPNEQPTEITSVYFKNVSLKIRPGVWEARDRQFEIRLFELMATYKALGLLNEGKHIANLADDPGNMNVIPSSSLNLNPGEVIWAGHSFGGATMVQFIKTIYHESRLQGVKQESDAAFPEHSLLLQPAPRSLVEQIKATSPVILLDPWFMPLRSPRTKWLNLEAPSMPRRNIRSGIWTDVDYDRCALIRMCVALAASAFTYASGPRGRATDNQDRDGSRNSHLVREFHLATTLHERVEKAEWELREDRKGRKK</sequence>
<dbReference type="EMBL" id="AMGV01000009">
    <property type="protein sequence ID" value="KEF54885.1"/>
    <property type="molecule type" value="Genomic_DNA"/>
</dbReference>
<name>A0A072PH90_9EURO</name>
<dbReference type="OrthoDB" id="2363873at2759"/>
<reference evidence="5 6" key="1">
    <citation type="submission" date="2013-03" db="EMBL/GenBank/DDBJ databases">
        <title>The Genome Sequence of Exophiala aquamarina CBS 119918.</title>
        <authorList>
            <consortium name="The Broad Institute Genomics Platform"/>
            <person name="Cuomo C."/>
            <person name="de Hoog S."/>
            <person name="Gorbushina A."/>
            <person name="Walker B."/>
            <person name="Young S.K."/>
            <person name="Zeng Q."/>
            <person name="Gargeya S."/>
            <person name="Fitzgerald M."/>
            <person name="Haas B."/>
            <person name="Abouelleil A."/>
            <person name="Allen A.W."/>
            <person name="Alvarado L."/>
            <person name="Arachchi H.M."/>
            <person name="Berlin A.M."/>
            <person name="Chapman S.B."/>
            <person name="Gainer-Dewar J."/>
            <person name="Goldberg J."/>
            <person name="Griggs A."/>
            <person name="Gujja S."/>
            <person name="Hansen M."/>
            <person name="Howarth C."/>
            <person name="Imamovic A."/>
            <person name="Ireland A."/>
            <person name="Larimer J."/>
            <person name="McCowan C."/>
            <person name="Murphy C."/>
            <person name="Pearson M."/>
            <person name="Poon T.W."/>
            <person name="Priest M."/>
            <person name="Roberts A."/>
            <person name="Saif S."/>
            <person name="Shea T."/>
            <person name="Sisk P."/>
            <person name="Sykes S."/>
            <person name="Wortman J."/>
            <person name="Nusbaum C."/>
            <person name="Birren B."/>
        </authorList>
    </citation>
    <scope>NUCLEOTIDE SEQUENCE [LARGE SCALE GENOMIC DNA]</scope>
    <source>
        <strain evidence="5 6">CBS 119918</strain>
    </source>
</reference>
<keyword evidence="4" id="KW-0443">Lipid metabolism</keyword>
<dbReference type="GeneID" id="25284237"/>
<dbReference type="Pfam" id="PF03403">
    <property type="entry name" value="PAF-AH_p_II"/>
    <property type="match status" value="1"/>
</dbReference>
<dbReference type="HOGENOM" id="CLU_650578_0_0_1"/>
<evidence type="ECO:0000313" key="5">
    <source>
        <dbReference type="EMBL" id="KEF54885.1"/>
    </source>
</evidence>
<evidence type="ECO:0000256" key="1">
    <source>
        <dbReference type="ARBA" id="ARBA00013201"/>
    </source>
</evidence>
<protein>
    <recommendedName>
        <fullName evidence="1">1-alkyl-2-acetylglycerophosphocholine esterase</fullName>
        <ecNumber evidence="1">3.1.1.47</ecNumber>
    </recommendedName>
</protein>
<comment type="caution">
    <text evidence="5">The sequence shown here is derived from an EMBL/GenBank/DDBJ whole genome shotgun (WGS) entry which is preliminary data.</text>
</comment>